<proteinExistence type="predicted"/>
<dbReference type="GO" id="GO:0005840">
    <property type="term" value="C:ribosome"/>
    <property type="evidence" value="ECO:0007669"/>
    <property type="project" value="UniProtKB-KW"/>
</dbReference>
<organism evidence="1">
    <name type="scientific">Plasmodium hylobati</name>
    <dbReference type="NCBI Taxonomy" id="77520"/>
    <lineage>
        <taxon>Eukaryota</taxon>
        <taxon>Sar</taxon>
        <taxon>Alveolata</taxon>
        <taxon>Apicomplexa</taxon>
        <taxon>Aconoidasida</taxon>
        <taxon>Haemosporida</taxon>
        <taxon>Plasmodiidae</taxon>
        <taxon>Plasmodium</taxon>
    </lineage>
</organism>
<dbReference type="AlphaFoldDB" id="A0A4P2VDH7"/>
<evidence type="ECO:0000313" key="1">
    <source>
        <dbReference type="EMBL" id="BBB58189.1"/>
    </source>
</evidence>
<keyword evidence="1" id="KW-0687">Ribonucleoprotein</keyword>
<reference evidence="1" key="1">
    <citation type="journal article" date="2019" name="Sci. Rep.">
        <title>Apicoplast phylogeny reveals the position of Plasmodium vivax basal to the Asian primate malaria parasite clade.</title>
        <authorList>
            <person name="Arisue N."/>
            <person name="Hashimoto T."/>
            <person name="Kawai S."/>
            <person name="Honma H."/>
            <person name="Kume K."/>
            <person name="Horii T."/>
        </authorList>
    </citation>
    <scope>NUCLEOTIDE SEQUENCE</scope>
    <source>
        <strain evidence="1">WAK</strain>
    </source>
</reference>
<keyword evidence="1" id="KW-0689">Ribosomal protein</keyword>
<protein>
    <submittedName>
        <fullName evidence="1">Large subunit ribosomal protein 23</fullName>
    </submittedName>
</protein>
<gene>
    <name evidence="1" type="primary">rpl23</name>
</gene>
<accession>A0A4P2VDH7</accession>
<name>A0A4P2VDH7_PLAHY</name>
<sequence length="75" mass="9539">MKEIILNFYYNYIYYKISFIKNKYYIIYTKIYLTKLDIKYIIKNIIKKNYNNFNSIKINYVNIKNNYKKYYILIK</sequence>
<dbReference type="EMBL" id="AP018107">
    <property type="protein sequence ID" value="BBB58189.1"/>
    <property type="molecule type" value="Genomic_DNA"/>
</dbReference>